<proteinExistence type="predicted"/>
<reference evidence="1" key="1">
    <citation type="journal article" date="2020" name="New Phytol.">
        <title>Comparative genomics reveals dynamic genome evolution in host specialist ectomycorrhizal fungi.</title>
        <authorList>
            <person name="Lofgren L.A."/>
            <person name="Nguyen N.H."/>
            <person name="Vilgalys R."/>
            <person name="Ruytinx J."/>
            <person name="Liao H.L."/>
            <person name="Branco S."/>
            <person name="Kuo A."/>
            <person name="LaButti K."/>
            <person name="Lipzen A."/>
            <person name="Andreopoulos W."/>
            <person name="Pangilinan J."/>
            <person name="Riley R."/>
            <person name="Hundley H."/>
            <person name="Na H."/>
            <person name="Barry K."/>
            <person name="Grigoriev I.V."/>
            <person name="Stajich J.E."/>
            <person name="Kennedy P.G."/>
        </authorList>
    </citation>
    <scope>NUCLEOTIDE SEQUENCE</scope>
    <source>
        <strain evidence="1">MN1</strain>
    </source>
</reference>
<evidence type="ECO:0000313" key="1">
    <source>
        <dbReference type="EMBL" id="KAG1795011.1"/>
    </source>
</evidence>
<dbReference type="GeneID" id="64623569"/>
<comment type="caution">
    <text evidence="1">The sequence shown here is derived from an EMBL/GenBank/DDBJ whole genome shotgun (WGS) entry which is preliminary data.</text>
</comment>
<organism evidence="1 2">
    <name type="scientific">Suillus subaureus</name>
    <dbReference type="NCBI Taxonomy" id="48587"/>
    <lineage>
        <taxon>Eukaryota</taxon>
        <taxon>Fungi</taxon>
        <taxon>Dikarya</taxon>
        <taxon>Basidiomycota</taxon>
        <taxon>Agaricomycotina</taxon>
        <taxon>Agaricomycetes</taxon>
        <taxon>Agaricomycetidae</taxon>
        <taxon>Boletales</taxon>
        <taxon>Suillineae</taxon>
        <taxon>Suillaceae</taxon>
        <taxon>Suillus</taxon>
    </lineage>
</organism>
<feature type="non-terminal residue" evidence="1">
    <location>
        <position position="1"/>
    </location>
</feature>
<feature type="non-terminal residue" evidence="1">
    <location>
        <position position="79"/>
    </location>
</feature>
<protein>
    <submittedName>
        <fullName evidence="1">Uncharacterized protein</fullName>
    </submittedName>
</protein>
<dbReference type="RefSeq" id="XP_041185193.1">
    <property type="nucleotide sequence ID" value="XM_041329552.1"/>
</dbReference>
<dbReference type="OrthoDB" id="2916406at2759"/>
<evidence type="ECO:0000313" key="2">
    <source>
        <dbReference type="Proteomes" id="UP000807769"/>
    </source>
</evidence>
<dbReference type="Proteomes" id="UP000807769">
    <property type="component" value="Unassembled WGS sequence"/>
</dbReference>
<keyword evidence="2" id="KW-1185">Reference proteome</keyword>
<sequence length="79" mass="9130">LPSNQTLKLHLWCRLYSASWTRPCQVTMLMCCSGCSRAAQHFPVLESLLKEAAVQPYVHNCFVNVCEGRHIHQFCNFFK</sequence>
<dbReference type="AlphaFoldDB" id="A0A9P7ARJ7"/>
<gene>
    <name evidence="1" type="ORF">BJ212DRAFT_1237608</name>
</gene>
<accession>A0A9P7ARJ7</accession>
<name>A0A9P7ARJ7_9AGAM</name>
<dbReference type="EMBL" id="JABBWG010000338">
    <property type="protein sequence ID" value="KAG1795011.1"/>
    <property type="molecule type" value="Genomic_DNA"/>
</dbReference>